<dbReference type="HOGENOM" id="CLU_1928190_0_0_1"/>
<name>T0MFP9_9MICR</name>
<dbReference type="Proteomes" id="UP000053780">
    <property type="component" value="Unassembled WGS sequence"/>
</dbReference>
<keyword evidence="2" id="KW-1185">Reference proteome</keyword>
<dbReference type="EMBL" id="KE647069">
    <property type="protein sequence ID" value="EQB61896.1"/>
    <property type="molecule type" value="Genomic_DNA"/>
</dbReference>
<gene>
    <name evidence="1" type="ORF">NAPIS_ORF00530</name>
</gene>
<accession>T0MFP9</accession>
<proteinExistence type="predicted"/>
<evidence type="ECO:0000313" key="1">
    <source>
        <dbReference type="EMBL" id="EQB61896.1"/>
    </source>
</evidence>
<protein>
    <submittedName>
        <fullName evidence="1">Uncharacterized protein</fullName>
    </submittedName>
</protein>
<reference evidence="1 2" key="1">
    <citation type="journal article" date="2013" name="BMC Genomics">
        <title>Genome sequencing and comparative genomics of honey bee microsporidia, Nosema apis reveal novel insights into host-parasite interactions.</title>
        <authorList>
            <person name="Chen Yp."/>
            <person name="Pettis J.S."/>
            <person name="Zhao Y."/>
            <person name="Liu X."/>
            <person name="Tallon L.J."/>
            <person name="Sadzewicz L.D."/>
            <person name="Li R."/>
            <person name="Zheng H."/>
            <person name="Huang S."/>
            <person name="Zhang X."/>
            <person name="Hamilton M.C."/>
            <person name="Pernal S.F."/>
            <person name="Melathopoulos A.P."/>
            <person name="Yan X."/>
            <person name="Evans J.D."/>
        </authorList>
    </citation>
    <scope>NUCLEOTIDE SEQUENCE [LARGE SCALE GENOMIC DNA]</scope>
    <source>
        <strain evidence="1 2">BRL 01</strain>
    </source>
</reference>
<evidence type="ECO:0000313" key="2">
    <source>
        <dbReference type="Proteomes" id="UP000053780"/>
    </source>
</evidence>
<dbReference type="AlphaFoldDB" id="T0MFP9"/>
<dbReference type="VEuPathDB" id="MicrosporidiaDB:NAPIS_ORF00530"/>
<organism evidence="1 2">
    <name type="scientific">Vairimorpha apis BRL 01</name>
    <dbReference type="NCBI Taxonomy" id="1037528"/>
    <lineage>
        <taxon>Eukaryota</taxon>
        <taxon>Fungi</taxon>
        <taxon>Fungi incertae sedis</taxon>
        <taxon>Microsporidia</taxon>
        <taxon>Nosematidae</taxon>
        <taxon>Vairimorpha</taxon>
    </lineage>
</organism>
<sequence length="131" mass="15790">MLNDRTSYETVKKNILTINCNTNNNFDICFIDKSNIKIDIDNFKYMSLINENYIYNLISKQLVDMCSLLMLNIDKIYVLLFNLQFYCKYSLNLFSNYIYYYLKEYVLINKRTRNVNNKNISLIESYLCLKN</sequence>